<dbReference type="PANTHER" id="PTHR36179:SF2">
    <property type="entry name" value="LUD DOMAIN-CONTAINING PROTEIN"/>
    <property type="match status" value="1"/>
</dbReference>
<protein>
    <submittedName>
        <fullName evidence="2">Uncharacterized ACR, YkgG family COG1556</fullName>
    </submittedName>
</protein>
<evidence type="ECO:0000313" key="3">
    <source>
        <dbReference type="Proteomes" id="UP000069632"/>
    </source>
</evidence>
<evidence type="ECO:0000313" key="2">
    <source>
        <dbReference type="EMBL" id="CZE45933.1"/>
    </source>
</evidence>
<dbReference type="InterPro" id="IPR003741">
    <property type="entry name" value="LUD_dom"/>
</dbReference>
<dbReference type="Pfam" id="PF02589">
    <property type="entry name" value="LUD_dom"/>
    <property type="match status" value="1"/>
</dbReference>
<feature type="domain" description="LUD" evidence="1">
    <location>
        <begin position="2"/>
        <end position="156"/>
    </location>
</feature>
<sequence length="198" mass="22141">MQEYIQNLEKNGFSVVVVEDKKEALEFAKSMIKAGMSVGLGGSTTVEEIGLLEYLTSLDDITLYNQYEKGIDKEENTKRRRMGLVSDIYITSSNAITQNGELVNADGSGNRVAAQIFGPKNVLLVVGQNKLVKDEQEARRRILEVAAVKNVERLNQVAMSHKKERKFTVDNISSKFSLIRRDEPGRTTIVLVKEDLGF</sequence>
<organism evidence="2 3">
    <name type="scientific">Campylobacter geochelonis</name>
    <dbReference type="NCBI Taxonomy" id="1780362"/>
    <lineage>
        <taxon>Bacteria</taxon>
        <taxon>Pseudomonadati</taxon>
        <taxon>Campylobacterota</taxon>
        <taxon>Epsilonproteobacteria</taxon>
        <taxon>Campylobacterales</taxon>
        <taxon>Campylobacteraceae</taxon>
        <taxon>Campylobacter</taxon>
    </lineage>
</organism>
<accession>A0A128EMK2</accession>
<gene>
    <name evidence="2" type="ORF">ERS672216_00108</name>
</gene>
<evidence type="ECO:0000259" key="1">
    <source>
        <dbReference type="Pfam" id="PF02589"/>
    </source>
</evidence>
<proteinExistence type="predicted"/>
<reference evidence="2 3" key="1">
    <citation type="submission" date="2016-02" db="EMBL/GenBank/DDBJ databases">
        <authorList>
            <consortium name="Pathogen Informatics"/>
        </authorList>
    </citation>
    <scope>NUCLEOTIDE SEQUENCE [LARGE SCALE GENOMIC DNA]</scope>
    <source>
        <strain evidence="2 3">RC20</strain>
    </source>
</reference>
<dbReference type="AlphaFoldDB" id="A0A128EMK2"/>
<dbReference type="RefSeq" id="WP_075493721.1">
    <property type="nucleotide sequence ID" value="NZ_CP053844.1"/>
</dbReference>
<name>A0A128EMK2_9BACT</name>
<dbReference type="OrthoDB" id="9809147at2"/>
<keyword evidence="3" id="KW-1185">Reference proteome</keyword>
<dbReference type="EMBL" id="FIZP01000001">
    <property type="protein sequence ID" value="CZE45933.1"/>
    <property type="molecule type" value="Genomic_DNA"/>
</dbReference>
<dbReference type="PANTHER" id="PTHR36179">
    <property type="entry name" value="LUD_DOM DOMAIN-CONTAINING PROTEIN"/>
    <property type="match status" value="1"/>
</dbReference>
<dbReference type="Proteomes" id="UP000069632">
    <property type="component" value="Unassembled WGS sequence"/>
</dbReference>